<evidence type="ECO:0000313" key="2">
    <source>
        <dbReference type="Proteomes" id="UP000001283"/>
    </source>
</evidence>
<proteinExistence type="predicted"/>
<evidence type="ECO:0000313" key="1">
    <source>
        <dbReference type="EMBL" id="AEN90938.1"/>
    </source>
</evidence>
<dbReference type="Proteomes" id="UP000001283">
    <property type="component" value="Chromosome"/>
</dbReference>
<dbReference type="AlphaFoldDB" id="A0A8D4BLI9"/>
<dbReference type="EMBL" id="CP003017">
    <property type="protein sequence ID" value="AEN90938.1"/>
    <property type="molecule type" value="Genomic_DNA"/>
</dbReference>
<protein>
    <submittedName>
        <fullName evidence="1">Uncharacterized protein</fullName>
    </submittedName>
</protein>
<reference evidence="1 2" key="1">
    <citation type="journal article" date="2011" name="J. Bacteriol.">
        <title>Complete genome sequence of the industrial strain Bacillus megaterium WSH-002.</title>
        <authorList>
            <person name="Liu L."/>
            <person name="Li Y."/>
            <person name="Zhang J."/>
            <person name="Zou W."/>
            <person name="Zhou Z."/>
            <person name="Liu J."/>
            <person name="Li X."/>
            <person name="Wang L."/>
            <person name="Chen J."/>
        </authorList>
    </citation>
    <scope>NUCLEOTIDE SEQUENCE [LARGE SCALE GENOMIC DNA]</scope>
    <source>
        <strain evidence="1 2">WSH-002</strain>
    </source>
</reference>
<organism evidence="1 2">
    <name type="scientific">Priestia megaterium (strain WSH-002)</name>
    <name type="common">Bacillus megaterium</name>
    <dbReference type="NCBI Taxonomy" id="1006007"/>
    <lineage>
        <taxon>Bacteria</taxon>
        <taxon>Bacillati</taxon>
        <taxon>Bacillota</taxon>
        <taxon>Bacilli</taxon>
        <taxon>Bacillales</taxon>
        <taxon>Bacillaceae</taxon>
        <taxon>Priestia</taxon>
    </lineage>
</organism>
<sequence length="54" mass="6622">MIVSSFFYPQIKLCKMYLRILYAMFTSSARKKLSYYYYFPFKTEQNADVFIMFS</sequence>
<gene>
    <name evidence="1" type="ORF">BMWSH_4058</name>
</gene>
<accession>A0A8D4BLI9</accession>
<dbReference type="KEGG" id="bmh:BMWSH_4058"/>
<name>A0A8D4BLI9_PRIMW</name>